<gene>
    <name evidence="2" type="primary">Dsim\GD11541</name>
    <name evidence="2" type="ORF">Dsim_GD11541</name>
</gene>
<dbReference type="HOGENOM" id="CLU_2852094_0_0_1"/>
<keyword evidence="3" id="KW-1185">Reference proteome</keyword>
<evidence type="ECO:0000313" key="3">
    <source>
        <dbReference type="Proteomes" id="UP000000304"/>
    </source>
</evidence>
<dbReference type="Proteomes" id="UP000000304">
    <property type="component" value="Chromosome 2R"/>
</dbReference>
<name>B4QF60_DROSI</name>
<proteinExistence type="predicted"/>
<dbReference type="AlphaFoldDB" id="B4QF60"/>
<feature type="region of interest" description="Disordered" evidence="1">
    <location>
        <begin position="38"/>
        <end position="65"/>
    </location>
</feature>
<dbReference type="EMBL" id="CM000362">
    <property type="protein sequence ID" value="EDX07971.1"/>
    <property type="molecule type" value="Genomic_DNA"/>
</dbReference>
<reference evidence="2 3" key="1">
    <citation type="journal article" date="2007" name="Nature">
        <title>Evolution of genes and genomes on the Drosophila phylogeny.</title>
        <authorList>
            <consortium name="Drosophila 12 Genomes Consortium"/>
            <person name="Clark A.G."/>
            <person name="Eisen M.B."/>
            <person name="Smith D.R."/>
            <person name="Bergman C.M."/>
            <person name="Oliver B."/>
            <person name="Markow T.A."/>
            <person name="Kaufman T.C."/>
            <person name="Kellis M."/>
            <person name="Gelbart W."/>
            <person name="Iyer V.N."/>
            <person name="Pollard D.A."/>
            <person name="Sackton T.B."/>
            <person name="Larracuente A.M."/>
            <person name="Singh N.D."/>
            <person name="Abad J.P."/>
            <person name="Abt D.N."/>
            <person name="Adryan B."/>
            <person name="Aguade M."/>
            <person name="Akashi H."/>
            <person name="Anderson W.W."/>
            <person name="Aquadro C.F."/>
            <person name="Ardell D.H."/>
            <person name="Arguello R."/>
            <person name="Artieri C.G."/>
            <person name="Barbash D.A."/>
            <person name="Barker D."/>
            <person name="Barsanti P."/>
            <person name="Batterham P."/>
            <person name="Batzoglou S."/>
            <person name="Begun D."/>
            <person name="Bhutkar A."/>
            <person name="Blanco E."/>
            <person name="Bosak S.A."/>
            <person name="Bradley R.K."/>
            <person name="Brand A.D."/>
            <person name="Brent M.R."/>
            <person name="Brooks A.N."/>
            <person name="Brown R.H."/>
            <person name="Butlin R.K."/>
            <person name="Caggese C."/>
            <person name="Calvi B.R."/>
            <person name="Bernardo de Carvalho A."/>
            <person name="Caspi A."/>
            <person name="Castrezana S."/>
            <person name="Celniker S.E."/>
            <person name="Chang J.L."/>
            <person name="Chapple C."/>
            <person name="Chatterji S."/>
            <person name="Chinwalla A."/>
            <person name="Civetta A."/>
            <person name="Clifton S.W."/>
            <person name="Comeron J.M."/>
            <person name="Costello J.C."/>
            <person name="Coyne J.A."/>
            <person name="Daub J."/>
            <person name="David R.G."/>
            <person name="Delcher A.L."/>
            <person name="Delehaunty K."/>
            <person name="Do C.B."/>
            <person name="Ebling H."/>
            <person name="Edwards K."/>
            <person name="Eickbush T."/>
            <person name="Evans J.D."/>
            <person name="Filipski A."/>
            <person name="Findeiss S."/>
            <person name="Freyhult E."/>
            <person name="Fulton L."/>
            <person name="Fulton R."/>
            <person name="Garcia A.C."/>
            <person name="Gardiner A."/>
            <person name="Garfield D.A."/>
            <person name="Garvin B.E."/>
            <person name="Gibson G."/>
            <person name="Gilbert D."/>
            <person name="Gnerre S."/>
            <person name="Godfrey J."/>
            <person name="Good R."/>
            <person name="Gotea V."/>
            <person name="Gravely B."/>
            <person name="Greenberg A.J."/>
            <person name="Griffiths-Jones S."/>
            <person name="Gross S."/>
            <person name="Guigo R."/>
            <person name="Gustafson E.A."/>
            <person name="Haerty W."/>
            <person name="Hahn M.W."/>
            <person name="Halligan D.L."/>
            <person name="Halpern A.L."/>
            <person name="Halter G.M."/>
            <person name="Han M.V."/>
            <person name="Heger A."/>
            <person name="Hillier L."/>
            <person name="Hinrichs A.S."/>
            <person name="Holmes I."/>
            <person name="Hoskins R.A."/>
            <person name="Hubisz M.J."/>
            <person name="Hultmark D."/>
            <person name="Huntley M.A."/>
            <person name="Jaffe D.B."/>
            <person name="Jagadeeshan S."/>
            <person name="Jeck W.R."/>
            <person name="Johnson J."/>
            <person name="Jones C.D."/>
            <person name="Jordan W.C."/>
            <person name="Karpen G.H."/>
            <person name="Kataoka E."/>
            <person name="Keightley P.D."/>
            <person name="Kheradpour P."/>
            <person name="Kirkness E.F."/>
            <person name="Koerich L.B."/>
            <person name="Kristiansen K."/>
            <person name="Kudrna D."/>
            <person name="Kulathinal R.J."/>
            <person name="Kumar S."/>
            <person name="Kwok R."/>
            <person name="Lander E."/>
            <person name="Langley C.H."/>
            <person name="Lapoint R."/>
            <person name="Lazzaro B.P."/>
            <person name="Lee S.J."/>
            <person name="Levesque L."/>
            <person name="Li R."/>
            <person name="Lin C.F."/>
            <person name="Lin M.F."/>
            <person name="Lindblad-Toh K."/>
            <person name="Llopart A."/>
            <person name="Long M."/>
            <person name="Low L."/>
            <person name="Lozovsky E."/>
            <person name="Lu J."/>
            <person name="Luo M."/>
            <person name="Machado C.A."/>
            <person name="Makalowski W."/>
            <person name="Marzo M."/>
            <person name="Matsuda M."/>
            <person name="Matzkin L."/>
            <person name="McAllister B."/>
            <person name="McBride C.S."/>
            <person name="McKernan B."/>
            <person name="McKernan K."/>
            <person name="Mendez-Lago M."/>
            <person name="Minx P."/>
            <person name="Mollenhauer M.U."/>
            <person name="Montooth K."/>
            <person name="Mount S.M."/>
            <person name="Mu X."/>
            <person name="Myers E."/>
            <person name="Negre B."/>
            <person name="Newfeld S."/>
            <person name="Nielsen R."/>
            <person name="Noor M.A."/>
            <person name="O'Grady P."/>
            <person name="Pachter L."/>
            <person name="Papaceit M."/>
            <person name="Parisi M.J."/>
            <person name="Parisi M."/>
            <person name="Parts L."/>
            <person name="Pedersen J.S."/>
            <person name="Pesole G."/>
            <person name="Phillippy A.M."/>
            <person name="Ponting C.P."/>
            <person name="Pop M."/>
            <person name="Porcelli D."/>
            <person name="Powell J.R."/>
            <person name="Prohaska S."/>
            <person name="Pruitt K."/>
            <person name="Puig M."/>
            <person name="Quesneville H."/>
            <person name="Ram K.R."/>
            <person name="Rand D."/>
            <person name="Rasmussen M.D."/>
            <person name="Reed L.K."/>
            <person name="Reenan R."/>
            <person name="Reily A."/>
            <person name="Remington K.A."/>
            <person name="Rieger T.T."/>
            <person name="Ritchie M.G."/>
            <person name="Robin C."/>
            <person name="Rogers Y.H."/>
            <person name="Rohde C."/>
            <person name="Rozas J."/>
            <person name="Rubenfield M.J."/>
            <person name="Ruiz A."/>
            <person name="Russo S."/>
            <person name="Salzberg S.L."/>
            <person name="Sanchez-Gracia A."/>
            <person name="Saranga D.J."/>
            <person name="Sato H."/>
            <person name="Schaeffer S.W."/>
            <person name="Schatz M.C."/>
            <person name="Schlenke T."/>
            <person name="Schwartz R."/>
            <person name="Segarra C."/>
            <person name="Singh R.S."/>
            <person name="Sirot L."/>
            <person name="Sirota M."/>
            <person name="Sisneros N.B."/>
            <person name="Smith C.D."/>
            <person name="Smith T.F."/>
            <person name="Spieth J."/>
            <person name="Stage D.E."/>
            <person name="Stark A."/>
            <person name="Stephan W."/>
            <person name="Strausberg R.L."/>
            <person name="Strempel S."/>
            <person name="Sturgill D."/>
            <person name="Sutton G."/>
            <person name="Sutton G.G."/>
            <person name="Tao W."/>
            <person name="Teichmann S."/>
            <person name="Tobari Y.N."/>
            <person name="Tomimura Y."/>
            <person name="Tsolas J.M."/>
            <person name="Valente V.L."/>
            <person name="Venter E."/>
            <person name="Venter J.C."/>
            <person name="Vicario S."/>
            <person name="Vieira F.G."/>
            <person name="Vilella A.J."/>
            <person name="Villasante A."/>
            <person name="Walenz B."/>
            <person name="Wang J."/>
            <person name="Wasserman M."/>
            <person name="Watts T."/>
            <person name="Wilson D."/>
            <person name="Wilson R.K."/>
            <person name="Wing R.A."/>
            <person name="Wolfner M.F."/>
            <person name="Wong A."/>
            <person name="Wong G.K."/>
            <person name="Wu C.I."/>
            <person name="Wu G."/>
            <person name="Yamamoto D."/>
            <person name="Yang H.P."/>
            <person name="Yang S.P."/>
            <person name="Yorke J.A."/>
            <person name="Yoshida K."/>
            <person name="Zdobnov E."/>
            <person name="Zhang P."/>
            <person name="Zhang Y."/>
            <person name="Zimin A.V."/>
            <person name="Baldwin J."/>
            <person name="Abdouelleil A."/>
            <person name="Abdulkadir J."/>
            <person name="Abebe A."/>
            <person name="Abera B."/>
            <person name="Abreu J."/>
            <person name="Acer S.C."/>
            <person name="Aftuck L."/>
            <person name="Alexander A."/>
            <person name="An P."/>
            <person name="Anderson E."/>
            <person name="Anderson S."/>
            <person name="Arachi H."/>
            <person name="Azer M."/>
            <person name="Bachantsang P."/>
            <person name="Barry A."/>
            <person name="Bayul T."/>
            <person name="Berlin A."/>
            <person name="Bessette D."/>
            <person name="Bloom T."/>
            <person name="Blye J."/>
            <person name="Boguslavskiy L."/>
            <person name="Bonnet C."/>
            <person name="Boukhgalter B."/>
            <person name="Bourzgui I."/>
            <person name="Brown A."/>
            <person name="Cahill P."/>
            <person name="Channer S."/>
            <person name="Cheshatsang Y."/>
            <person name="Chuda L."/>
            <person name="Citroen M."/>
            <person name="Collymore A."/>
            <person name="Cooke P."/>
            <person name="Costello M."/>
            <person name="D'Aco K."/>
            <person name="Daza R."/>
            <person name="De Haan G."/>
            <person name="DeGray S."/>
            <person name="DeMaso C."/>
            <person name="Dhargay N."/>
            <person name="Dooley K."/>
            <person name="Dooley E."/>
            <person name="Doricent M."/>
            <person name="Dorje P."/>
            <person name="Dorjee K."/>
            <person name="Dupes A."/>
            <person name="Elong R."/>
            <person name="Falk J."/>
            <person name="Farina A."/>
            <person name="Faro S."/>
            <person name="Ferguson D."/>
            <person name="Fisher S."/>
            <person name="Foley C.D."/>
            <person name="Franke A."/>
            <person name="Friedrich D."/>
            <person name="Gadbois L."/>
            <person name="Gearin G."/>
            <person name="Gearin C.R."/>
            <person name="Giannoukos G."/>
            <person name="Goode T."/>
            <person name="Graham J."/>
            <person name="Grandbois E."/>
            <person name="Grewal S."/>
            <person name="Gyaltsen K."/>
            <person name="Hafez N."/>
            <person name="Hagos B."/>
            <person name="Hall J."/>
            <person name="Henson C."/>
            <person name="Hollinger A."/>
            <person name="Honan T."/>
            <person name="Huard M.D."/>
            <person name="Hughes L."/>
            <person name="Hurhula B."/>
            <person name="Husby M.E."/>
            <person name="Kamat A."/>
            <person name="Kanga B."/>
            <person name="Kashin S."/>
            <person name="Khazanovich D."/>
            <person name="Kisner P."/>
            <person name="Lance K."/>
            <person name="Lara M."/>
            <person name="Lee W."/>
            <person name="Lennon N."/>
            <person name="Letendre F."/>
            <person name="LeVine R."/>
            <person name="Lipovsky A."/>
            <person name="Liu X."/>
            <person name="Liu J."/>
            <person name="Liu S."/>
            <person name="Lokyitsang T."/>
            <person name="Lokyitsang Y."/>
            <person name="Lubonja R."/>
            <person name="Lui A."/>
            <person name="MacDonald P."/>
            <person name="Magnisalis V."/>
            <person name="Maru K."/>
            <person name="Matthews C."/>
            <person name="McCusker W."/>
            <person name="McDonough S."/>
            <person name="Mehta T."/>
            <person name="Meldrim J."/>
            <person name="Meneus L."/>
            <person name="Mihai O."/>
            <person name="Mihalev A."/>
            <person name="Mihova T."/>
            <person name="Mittelman R."/>
            <person name="Mlenga V."/>
            <person name="Montmayeur A."/>
            <person name="Mulrain L."/>
            <person name="Navidi A."/>
            <person name="Naylor J."/>
            <person name="Negash T."/>
            <person name="Nguyen T."/>
            <person name="Nguyen N."/>
            <person name="Nicol R."/>
            <person name="Norbu C."/>
            <person name="Norbu N."/>
            <person name="Novod N."/>
            <person name="O'Neill B."/>
            <person name="Osman S."/>
            <person name="Markiewicz E."/>
            <person name="Oyono O.L."/>
            <person name="Patti C."/>
            <person name="Phunkhang P."/>
            <person name="Pierre F."/>
            <person name="Priest M."/>
            <person name="Raghuraman S."/>
            <person name="Rege F."/>
            <person name="Reyes R."/>
            <person name="Rise C."/>
            <person name="Rogov P."/>
            <person name="Ross K."/>
            <person name="Ryan E."/>
            <person name="Settipalli S."/>
            <person name="Shea T."/>
            <person name="Sherpa N."/>
            <person name="Shi L."/>
            <person name="Shih D."/>
            <person name="Sparrow T."/>
            <person name="Spaulding J."/>
            <person name="Stalker J."/>
            <person name="Stange-Thomann N."/>
            <person name="Stavropoulos S."/>
            <person name="Stone C."/>
            <person name="Strader C."/>
            <person name="Tesfaye S."/>
            <person name="Thomson T."/>
            <person name="Thoulutsang Y."/>
            <person name="Thoulutsang D."/>
            <person name="Topham K."/>
            <person name="Topping I."/>
            <person name="Tsamla T."/>
            <person name="Vassiliev H."/>
            <person name="Vo A."/>
            <person name="Wangchuk T."/>
            <person name="Wangdi T."/>
            <person name="Weiand M."/>
            <person name="Wilkinson J."/>
            <person name="Wilson A."/>
            <person name="Yadav S."/>
            <person name="Young G."/>
            <person name="Yu Q."/>
            <person name="Zembek L."/>
            <person name="Zhong D."/>
            <person name="Zimmer A."/>
            <person name="Zwirko Z."/>
            <person name="Jaffe D.B."/>
            <person name="Alvarez P."/>
            <person name="Brockman W."/>
            <person name="Butler J."/>
            <person name="Chin C."/>
            <person name="Gnerre S."/>
            <person name="Grabherr M."/>
            <person name="Kleber M."/>
            <person name="Mauceli E."/>
            <person name="MacCallum I."/>
        </authorList>
    </citation>
    <scope>NUCLEOTIDE SEQUENCE [LARGE SCALE GENOMIC DNA]</scope>
    <source>
        <strain evidence="3">white501</strain>
    </source>
</reference>
<evidence type="ECO:0000256" key="1">
    <source>
        <dbReference type="SAM" id="MobiDB-lite"/>
    </source>
</evidence>
<sequence>MGSAPNELCRLLALPNYQQQQQQRIPATGDVVLGKKHSAVDADPPQWIGMSQPMHRGRSFQSARD</sequence>
<protein>
    <submittedName>
        <fullName evidence="2">GD11541</fullName>
    </submittedName>
</protein>
<evidence type="ECO:0000313" key="2">
    <source>
        <dbReference type="EMBL" id="EDX07971.1"/>
    </source>
</evidence>
<organism evidence="2 3">
    <name type="scientific">Drosophila simulans</name>
    <name type="common">Fruit fly</name>
    <dbReference type="NCBI Taxonomy" id="7240"/>
    <lineage>
        <taxon>Eukaryota</taxon>
        <taxon>Metazoa</taxon>
        <taxon>Ecdysozoa</taxon>
        <taxon>Arthropoda</taxon>
        <taxon>Hexapoda</taxon>
        <taxon>Insecta</taxon>
        <taxon>Pterygota</taxon>
        <taxon>Neoptera</taxon>
        <taxon>Endopterygota</taxon>
        <taxon>Diptera</taxon>
        <taxon>Brachycera</taxon>
        <taxon>Muscomorpha</taxon>
        <taxon>Ephydroidea</taxon>
        <taxon>Drosophilidae</taxon>
        <taxon>Drosophila</taxon>
        <taxon>Sophophora</taxon>
    </lineage>
</organism>
<accession>B4QF60</accession>